<dbReference type="KEGG" id="mmob:F6R98_14790"/>
<reference evidence="4 5" key="1">
    <citation type="submission" date="2019-09" db="EMBL/GenBank/DDBJ databases">
        <title>Ecophysiology of the spiral-shaped methanotroph Methylospira mobilis as revealed by the complete genome sequence.</title>
        <authorList>
            <person name="Oshkin I.Y."/>
            <person name="Dedysh S.N."/>
            <person name="Miroshnikov K."/>
            <person name="Danilova O.V."/>
            <person name="Hakobyan A."/>
            <person name="Liesack W."/>
        </authorList>
    </citation>
    <scope>NUCLEOTIDE SEQUENCE [LARGE SCALE GENOMIC DNA]</scope>
    <source>
        <strain evidence="4 5">Shm1</strain>
    </source>
</reference>
<organism evidence="4 5">
    <name type="scientific">Candidatus Methylospira mobilis</name>
    <dbReference type="NCBI Taxonomy" id="1808979"/>
    <lineage>
        <taxon>Bacteria</taxon>
        <taxon>Pseudomonadati</taxon>
        <taxon>Pseudomonadota</taxon>
        <taxon>Gammaproteobacteria</taxon>
        <taxon>Methylococcales</taxon>
        <taxon>Methylococcaceae</taxon>
        <taxon>Candidatus Methylospira</taxon>
    </lineage>
</organism>
<dbReference type="Proteomes" id="UP000325755">
    <property type="component" value="Chromosome"/>
</dbReference>
<dbReference type="FunCoup" id="A0A5Q0BPT6">
    <property type="interactions" value="221"/>
</dbReference>
<dbReference type="GO" id="GO:0005737">
    <property type="term" value="C:cytoplasm"/>
    <property type="evidence" value="ECO:0007669"/>
    <property type="project" value="TreeGrafter"/>
</dbReference>
<feature type="binding site" evidence="3">
    <location>
        <position position="105"/>
    </location>
    <ligand>
        <name>a divalent metal cation</name>
        <dbReference type="ChEBI" id="CHEBI:60240"/>
        <label>1</label>
    </ligand>
</feature>
<dbReference type="RefSeq" id="WP_153249716.1">
    <property type="nucleotide sequence ID" value="NZ_CP044205.1"/>
</dbReference>
<evidence type="ECO:0000256" key="1">
    <source>
        <dbReference type="ARBA" id="ARBA00006964"/>
    </source>
</evidence>
<feature type="binding site" evidence="3">
    <location>
        <position position="66"/>
    </location>
    <ligand>
        <name>a divalent metal cation</name>
        <dbReference type="ChEBI" id="CHEBI:60240"/>
        <label>1</label>
    </ligand>
</feature>
<evidence type="ECO:0000256" key="2">
    <source>
        <dbReference type="ARBA" id="ARBA00022723"/>
    </source>
</evidence>
<sequence length="256" mass="27908">MTAVSRQNLDADLRSLLAIDGFSDYAPNGLQIEGRETIAKCAFAVSATVESVERCVAVNADALIVHHGLFWKFHGARPLTGPFARRVFPLVAHGINLFAYHLPLDAHPEFGNAATLARRLGLMELLPFGDHQGSATGVRGCFDIPPVACELQRKLRVILQHEVMLATPDENAPVYTVGIITGGANSAWKQAKSAGLDAYVTGEMSEHDWHESREAGLHMFAGGHHATERFGIQALMRHIGVQYNLETVFFDSENPA</sequence>
<feature type="binding site" evidence="3">
    <location>
        <position position="224"/>
    </location>
    <ligand>
        <name>a divalent metal cation</name>
        <dbReference type="ChEBI" id="CHEBI:60240"/>
        <label>1</label>
    </ligand>
</feature>
<dbReference type="EMBL" id="CP044205">
    <property type="protein sequence ID" value="QFY43736.1"/>
    <property type="molecule type" value="Genomic_DNA"/>
</dbReference>
<dbReference type="Gene3D" id="3.40.1390.30">
    <property type="entry name" value="NIF3 (NGG1p interacting factor 3)-like"/>
    <property type="match status" value="2"/>
</dbReference>
<evidence type="ECO:0000256" key="3">
    <source>
        <dbReference type="PIRSR" id="PIRSR602678-1"/>
    </source>
</evidence>
<dbReference type="PANTHER" id="PTHR13799">
    <property type="entry name" value="NGG1 INTERACTING FACTOR 3"/>
    <property type="match status" value="1"/>
</dbReference>
<dbReference type="InterPro" id="IPR002678">
    <property type="entry name" value="DUF34/NIF3"/>
</dbReference>
<dbReference type="PANTHER" id="PTHR13799:SF14">
    <property type="entry name" value="GTP CYCLOHYDROLASE 1 TYPE 2 HOMOLOG"/>
    <property type="match status" value="1"/>
</dbReference>
<evidence type="ECO:0000313" key="5">
    <source>
        <dbReference type="Proteomes" id="UP000325755"/>
    </source>
</evidence>
<dbReference type="InParanoid" id="A0A5Q0BPT6"/>
<dbReference type="AlphaFoldDB" id="A0A5Q0BPT6"/>
<protein>
    <submittedName>
        <fullName evidence="4">Nif3-like dinuclear metal center hexameric protein</fullName>
    </submittedName>
</protein>
<proteinExistence type="inferred from homology"/>
<gene>
    <name evidence="4" type="ORF">F6R98_14790</name>
</gene>
<keyword evidence="2 3" id="KW-0479">Metal-binding</keyword>
<comment type="similarity">
    <text evidence="1">Belongs to the GTP cyclohydrolase I type 2/NIF3 family.</text>
</comment>
<name>A0A5Q0BPT6_9GAMM</name>
<evidence type="ECO:0000313" key="4">
    <source>
        <dbReference type="EMBL" id="QFY43736.1"/>
    </source>
</evidence>
<dbReference type="SUPFAM" id="SSF102705">
    <property type="entry name" value="NIF3 (NGG1p interacting factor 3)-like"/>
    <property type="match status" value="1"/>
</dbReference>
<dbReference type="OrthoDB" id="9800881at2"/>
<feature type="binding site" evidence="3">
    <location>
        <position position="228"/>
    </location>
    <ligand>
        <name>a divalent metal cation</name>
        <dbReference type="ChEBI" id="CHEBI:60240"/>
        <label>1</label>
    </ligand>
</feature>
<keyword evidence="5" id="KW-1185">Reference proteome</keyword>
<feature type="binding site" evidence="3">
    <location>
        <position position="67"/>
    </location>
    <ligand>
        <name>a divalent metal cation</name>
        <dbReference type="ChEBI" id="CHEBI:60240"/>
        <label>1</label>
    </ligand>
</feature>
<dbReference type="InterPro" id="IPR036069">
    <property type="entry name" value="DUF34/NIF3_sf"/>
</dbReference>
<dbReference type="Pfam" id="PF01784">
    <property type="entry name" value="DUF34_NIF3"/>
    <property type="match status" value="1"/>
</dbReference>
<dbReference type="GO" id="GO:0046872">
    <property type="term" value="F:metal ion binding"/>
    <property type="evidence" value="ECO:0007669"/>
    <property type="project" value="UniProtKB-KW"/>
</dbReference>
<accession>A0A5Q0BPT6</accession>
<dbReference type="NCBIfam" id="TIGR00486">
    <property type="entry name" value="YbgI_SA1388"/>
    <property type="match status" value="1"/>
</dbReference>